<dbReference type="EMBL" id="KQ251218">
    <property type="protein sequence ID" value="KNC70419.1"/>
    <property type="molecule type" value="Genomic_DNA"/>
</dbReference>
<organism evidence="1 2">
    <name type="scientific">Sphaeroforma arctica JP610</name>
    <dbReference type="NCBI Taxonomy" id="667725"/>
    <lineage>
        <taxon>Eukaryota</taxon>
        <taxon>Ichthyosporea</taxon>
        <taxon>Ichthyophonida</taxon>
        <taxon>Sphaeroforma</taxon>
    </lineage>
</organism>
<evidence type="ECO:0000313" key="1">
    <source>
        <dbReference type="EMBL" id="KNC70419.1"/>
    </source>
</evidence>
<dbReference type="GeneID" id="25917560"/>
<accession>A0A0L0F1E1</accession>
<feature type="non-terminal residue" evidence="1">
    <location>
        <position position="1"/>
    </location>
</feature>
<keyword evidence="2" id="KW-1185">Reference proteome</keyword>
<dbReference type="Gene3D" id="1.10.20.120">
    <property type="match status" value="1"/>
</dbReference>
<gene>
    <name evidence="1" type="ORF">SARC_17056</name>
</gene>
<dbReference type="Proteomes" id="UP000054560">
    <property type="component" value="Unassembled WGS sequence"/>
</dbReference>
<evidence type="ECO:0000313" key="2">
    <source>
        <dbReference type="Proteomes" id="UP000054560"/>
    </source>
</evidence>
<reference evidence="1 2" key="1">
    <citation type="submission" date="2011-02" db="EMBL/GenBank/DDBJ databases">
        <title>The Genome Sequence of Sphaeroforma arctica JP610.</title>
        <authorList>
            <consortium name="The Broad Institute Genome Sequencing Platform"/>
            <person name="Russ C."/>
            <person name="Cuomo C."/>
            <person name="Young S.K."/>
            <person name="Zeng Q."/>
            <person name="Gargeya S."/>
            <person name="Alvarado L."/>
            <person name="Berlin A."/>
            <person name="Chapman S.B."/>
            <person name="Chen Z."/>
            <person name="Freedman E."/>
            <person name="Gellesch M."/>
            <person name="Goldberg J."/>
            <person name="Griggs A."/>
            <person name="Gujja S."/>
            <person name="Heilman E."/>
            <person name="Heiman D."/>
            <person name="Howarth C."/>
            <person name="Mehta T."/>
            <person name="Neiman D."/>
            <person name="Pearson M."/>
            <person name="Roberts A."/>
            <person name="Saif S."/>
            <person name="Shea T."/>
            <person name="Shenoy N."/>
            <person name="Sisk P."/>
            <person name="Stolte C."/>
            <person name="Sykes S."/>
            <person name="White J."/>
            <person name="Yandava C."/>
            <person name="Burger G."/>
            <person name="Gray M.W."/>
            <person name="Holland P.W.H."/>
            <person name="King N."/>
            <person name="Lang F.B.F."/>
            <person name="Roger A.J."/>
            <person name="Ruiz-Trillo I."/>
            <person name="Haas B."/>
            <person name="Nusbaum C."/>
            <person name="Birren B."/>
        </authorList>
    </citation>
    <scope>NUCLEOTIDE SEQUENCE [LARGE SCALE GENOMIC DNA]</scope>
    <source>
        <strain evidence="1 2">JP610</strain>
    </source>
</reference>
<name>A0A0L0F1E1_9EUKA</name>
<dbReference type="AlphaFoldDB" id="A0A0L0F1E1"/>
<sequence length="50" mass="5493">ACDITAYRLNNDKLLAWLAKKVSTTNKLSTFTLPSPLGFMCTKIVLGYLG</sequence>
<proteinExistence type="predicted"/>
<dbReference type="RefSeq" id="XP_014144321.1">
    <property type="nucleotide sequence ID" value="XM_014288846.1"/>
</dbReference>
<protein>
    <submittedName>
        <fullName evidence="1">Uncharacterized protein</fullName>
    </submittedName>
</protein>